<proteinExistence type="predicted"/>
<evidence type="ECO:0000313" key="3">
    <source>
        <dbReference type="EMBL" id="PTI29653.1"/>
    </source>
</evidence>
<keyword evidence="1" id="KW-1133">Transmembrane helix</keyword>
<keyword evidence="1" id="KW-0472">Membrane</keyword>
<dbReference type="STRING" id="1167632.GCA_000286335_00222"/>
<organism evidence="3 4">
    <name type="scientific">Mammaliicoccus vitulinus</name>
    <dbReference type="NCBI Taxonomy" id="71237"/>
    <lineage>
        <taxon>Bacteria</taxon>
        <taxon>Bacillati</taxon>
        <taxon>Bacillota</taxon>
        <taxon>Bacilli</taxon>
        <taxon>Bacillales</taxon>
        <taxon>Staphylococcaceae</taxon>
        <taxon>Mammaliicoccus</taxon>
    </lineage>
</organism>
<reference evidence="3 4" key="1">
    <citation type="journal article" date="2016" name="Front. Microbiol.">
        <title>Comprehensive Phylogenetic Analysis of Bovine Non-aureus Staphylococci Species Based on Whole-Genome Sequencing.</title>
        <authorList>
            <person name="Naushad S."/>
            <person name="Barkema H.W."/>
            <person name="Luby C."/>
            <person name="Condas L.A."/>
            <person name="Nobrega D.B."/>
            <person name="Carson D.A."/>
            <person name="De Buck J."/>
        </authorList>
    </citation>
    <scope>NUCLEOTIDE SEQUENCE [LARGE SCALE GENOMIC DNA]</scope>
    <source>
        <strain evidence="3 4">SNUC 2204</strain>
    </source>
</reference>
<dbReference type="RefSeq" id="WP_107557043.1">
    <property type="nucleotide sequence ID" value="NZ_PZFK01000012.1"/>
</dbReference>
<feature type="transmembrane region" description="Helical" evidence="1">
    <location>
        <begin position="20"/>
        <end position="39"/>
    </location>
</feature>
<dbReference type="EMBL" id="PZFK01000012">
    <property type="protein sequence ID" value="PTI29653.1"/>
    <property type="molecule type" value="Genomic_DNA"/>
</dbReference>
<dbReference type="InterPro" id="IPR005182">
    <property type="entry name" value="YdbS-like_PH"/>
</dbReference>
<gene>
    <name evidence="3" type="ORF">BU072_07345</name>
</gene>
<evidence type="ECO:0000256" key="1">
    <source>
        <dbReference type="SAM" id="Phobius"/>
    </source>
</evidence>
<evidence type="ECO:0000259" key="2">
    <source>
        <dbReference type="Pfam" id="PF03703"/>
    </source>
</evidence>
<protein>
    <recommendedName>
        <fullName evidence="2">YdbS-like PH domain-containing protein</fullName>
    </recommendedName>
</protein>
<feature type="domain" description="YdbS-like PH" evidence="2">
    <location>
        <begin position="73"/>
        <end position="145"/>
    </location>
</feature>
<comment type="caution">
    <text evidence="3">The sequence shown here is derived from an EMBL/GenBank/DDBJ whole genome shotgun (WGS) entry which is preliminary data.</text>
</comment>
<dbReference type="AlphaFoldDB" id="A0A2T4PTG1"/>
<name>A0A2T4PTG1_9STAP</name>
<feature type="transmembrane region" description="Helical" evidence="1">
    <location>
        <begin position="45"/>
        <end position="66"/>
    </location>
</feature>
<sequence>MYKQVLDNKMSKQSIKYEYIHHILNVIVILILFSVFVFLCYKFEWWTYLIYLILPIAIVIILAGFINPIIRLRRTSFEIGEQYIEVQKGLYYQKRLVQPYNRVQFVKVKHGPISRMLNIYFVVVVTAGSSQILPMVDRNIAEQTRLNIMSKVKEVTDDV</sequence>
<dbReference type="PANTHER" id="PTHR34473:SF2">
    <property type="entry name" value="UPF0699 TRANSMEMBRANE PROTEIN YDBT"/>
    <property type="match status" value="1"/>
</dbReference>
<keyword evidence="1" id="KW-0812">Transmembrane</keyword>
<evidence type="ECO:0000313" key="4">
    <source>
        <dbReference type="Proteomes" id="UP000241209"/>
    </source>
</evidence>
<accession>A0A2T4PTG1</accession>
<dbReference type="PANTHER" id="PTHR34473">
    <property type="entry name" value="UPF0699 TRANSMEMBRANE PROTEIN YDBS"/>
    <property type="match status" value="1"/>
</dbReference>
<dbReference type="Proteomes" id="UP000241209">
    <property type="component" value="Unassembled WGS sequence"/>
</dbReference>
<dbReference type="Pfam" id="PF03703">
    <property type="entry name" value="bPH_2"/>
    <property type="match status" value="1"/>
</dbReference>